<dbReference type="InterPro" id="IPR012347">
    <property type="entry name" value="Ferritin-like"/>
</dbReference>
<organism evidence="1 2">
    <name type="scientific">Camelus dromedarius</name>
    <name type="common">Dromedary</name>
    <name type="synonym">Arabian camel</name>
    <dbReference type="NCBI Taxonomy" id="9838"/>
    <lineage>
        <taxon>Eukaryota</taxon>
        <taxon>Metazoa</taxon>
        <taxon>Chordata</taxon>
        <taxon>Craniata</taxon>
        <taxon>Vertebrata</taxon>
        <taxon>Euteleostomi</taxon>
        <taxon>Mammalia</taxon>
        <taxon>Eutheria</taxon>
        <taxon>Laurasiatheria</taxon>
        <taxon>Artiodactyla</taxon>
        <taxon>Tylopoda</taxon>
        <taxon>Camelidae</taxon>
        <taxon>Camelus</taxon>
    </lineage>
</organism>
<dbReference type="EMBL" id="JWIN03000037">
    <property type="protein sequence ID" value="KAB1253253.1"/>
    <property type="molecule type" value="Genomic_DNA"/>
</dbReference>
<evidence type="ECO:0000313" key="2">
    <source>
        <dbReference type="Proteomes" id="UP000299084"/>
    </source>
</evidence>
<reference evidence="1 2" key="1">
    <citation type="journal article" date="2019" name="Mol. Ecol. Resour.">
        <title>Improving Illumina assemblies with Hi-C and long reads: an example with the North African dromedary.</title>
        <authorList>
            <person name="Elbers J.P."/>
            <person name="Rogers M.F."/>
            <person name="Perelman P.L."/>
            <person name="Proskuryakova A.A."/>
            <person name="Serdyukova N.A."/>
            <person name="Johnson W.E."/>
            <person name="Horin P."/>
            <person name="Corander J."/>
            <person name="Murphy D."/>
            <person name="Burger P.A."/>
        </authorList>
    </citation>
    <scope>NUCLEOTIDE SEQUENCE [LARGE SCALE GENOMIC DNA]</scope>
    <source>
        <strain evidence="1">Drom800</strain>
        <tissue evidence="1">Blood</tissue>
    </source>
</reference>
<comment type="caution">
    <text evidence="1">The sequence shown here is derived from an EMBL/GenBank/DDBJ whole genome shotgun (WGS) entry which is preliminary data.</text>
</comment>
<sequence length="100" mass="11096">MPGRAASVHAVHLAPGTGVNQSCSTAPAGQRQERRPLCHFLPSHCLNQQVEFIKELGDHITTLKRWGPGSRHVEYLFNKLTWATATRRTEPGLHFPMVTG</sequence>
<dbReference type="Gene3D" id="1.20.1260.10">
    <property type="match status" value="1"/>
</dbReference>
<keyword evidence="2" id="KW-1185">Reference proteome</keyword>
<proteinExistence type="predicted"/>
<dbReference type="Proteomes" id="UP000299084">
    <property type="component" value="Unassembled WGS sequence"/>
</dbReference>
<protein>
    <submittedName>
        <fullName evidence="1">Ferritin heavy chain</fullName>
    </submittedName>
</protein>
<name>A0A5N4C302_CAMDR</name>
<dbReference type="AlphaFoldDB" id="A0A5N4C302"/>
<dbReference type="SUPFAM" id="SSF47240">
    <property type="entry name" value="Ferritin-like"/>
    <property type="match status" value="1"/>
</dbReference>
<gene>
    <name evidence="1" type="ORF">Cadr_000003496</name>
</gene>
<accession>A0A5N4C302</accession>
<dbReference type="InterPro" id="IPR009078">
    <property type="entry name" value="Ferritin-like_SF"/>
</dbReference>
<evidence type="ECO:0000313" key="1">
    <source>
        <dbReference type="EMBL" id="KAB1253253.1"/>
    </source>
</evidence>